<evidence type="ECO:0000313" key="3">
    <source>
        <dbReference type="Proteomes" id="UP000271098"/>
    </source>
</evidence>
<keyword evidence="1" id="KW-0175">Coiled coil</keyword>
<protein>
    <submittedName>
        <fullName evidence="2 4">Uncharacterized protein</fullName>
    </submittedName>
</protein>
<reference evidence="2 3" key="2">
    <citation type="submission" date="2018-11" db="EMBL/GenBank/DDBJ databases">
        <authorList>
            <consortium name="Pathogen Informatics"/>
        </authorList>
    </citation>
    <scope>NUCLEOTIDE SEQUENCE [LARGE SCALE GENOMIC DNA]</scope>
</reference>
<proteinExistence type="predicted"/>
<organism evidence="4">
    <name type="scientific">Gongylonema pulchrum</name>
    <dbReference type="NCBI Taxonomy" id="637853"/>
    <lineage>
        <taxon>Eukaryota</taxon>
        <taxon>Metazoa</taxon>
        <taxon>Ecdysozoa</taxon>
        <taxon>Nematoda</taxon>
        <taxon>Chromadorea</taxon>
        <taxon>Rhabditida</taxon>
        <taxon>Spirurina</taxon>
        <taxon>Spiruromorpha</taxon>
        <taxon>Spiruroidea</taxon>
        <taxon>Gongylonematidae</taxon>
        <taxon>Gongylonema</taxon>
    </lineage>
</organism>
<feature type="coiled-coil region" evidence="1">
    <location>
        <begin position="7"/>
        <end position="34"/>
    </location>
</feature>
<reference evidence="4" key="1">
    <citation type="submission" date="2016-06" db="UniProtKB">
        <authorList>
            <consortium name="WormBaseParasite"/>
        </authorList>
    </citation>
    <scope>IDENTIFICATION</scope>
</reference>
<dbReference type="WBParaSite" id="GPUH_0000507801-mRNA-1">
    <property type="protein sequence ID" value="GPUH_0000507801-mRNA-1"/>
    <property type="gene ID" value="GPUH_0000507801"/>
</dbReference>
<name>A0A183D8N0_9BILA</name>
<sequence length="69" mass="7475">MFLISKIVRGRRLLHELQAEAEKKEAEDAAAAAAAATASRRSGQAGRSGRMTGAALQVFFELEIRFRGV</sequence>
<dbReference type="Proteomes" id="UP000271098">
    <property type="component" value="Unassembled WGS sequence"/>
</dbReference>
<accession>A0A183D8N0</accession>
<keyword evidence="3" id="KW-1185">Reference proteome</keyword>
<evidence type="ECO:0000256" key="1">
    <source>
        <dbReference type="SAM" id="Coils"/>
    </source>
</evidence>
<gene>
    <name evidence="2" type="ORF">GPUH_LOCUS5069</name>
</gene>
<evidence type="ECO:0000313" key="2">
    <source>
        <dbReference type="EMBL" id="VDK48849.1"/>
    </source>
</evidence>
<dbReference type="EMBL" id="UYRT01010263">
    <property type="protein sequence ID" value="VDK48849.1"/>
    <property type="molecule type" value="Genomic_DNA"/>
</dbReference>
<evidence type="ECO:0000313" key="4">
    <source>
        <dbReference type="WBParaSite" id="GPUH_0000507801-mRNA-1"/>
    </source>
</evidence>
<dbReference type="AlphaFoldDB" id="A0A183D8N0"/>